<dbReference type="SFLD" id="SFLDG01072">
    <property type="entry name" value="dehydrogenase_like"/>
    <property type="match status" value="1"/>
</dbReference>
<gene>
    <name evidence="9" type="ORF">C8D76_101268</name>
</gene>
<name>A0A2U0TH45_9PAST</name>
<dbReference type="EMBL" id="QENU01000001">
    <property type="protein sequence ID" value="PVX42932.1"/>
    <property type="molecule type" value="Genomic_DNA"/>
</dbReference>
<keyword evidence="3" id="KW-0949">S-adenosyl-L-methionine</keyword>
<dbReference type="SFLD" id="SFLDG01067">
    <property type="entry name" value="SPASM/twitch_domain_containing"/>
    <property type="match status" value="1"/>
</dbReference>
<dbReference type="CDD" id="cd21120">
    <property type="entry name" value="SPASM_anSME"/>
    <property type="match status" value="1"/>
</dbReference>
<dbReference type="InterPro" id="IPR013785">
    <property type="entry name" value="Aldolase_TIM"/>
</dbReference>
<evidence type="ECO:0000313" key="10">
    <source>
        <dbReference type="Proteomes" id="UP000245909"/>
    </source>
</evidence>
<dbReference type="SFLD" id="SFLDS00029">
    <property type="entry name" value="Radical_SAM"/>
    <property type="match status" value="1"/>
</dbReference>
<dbReference type="SFLD" id="SFLDF00285">
    <property type="entry name" value="anaerobic_Ser-type_sulfatase-m"/>
    <property type="match status" value="1"/>
</dbReference>
<evidence type="ECO:0000256" key="5">
    <source>
        <dbReference type="ARBA" id="ARBA00023004"/>
    </source>
</evidence>
<dbReference type="PANTHER" id="PTHR43273">
    <property type="entry name" value="ANAEROBIC SULFATASE-MATURATING ENZYME HOMOLOG ASLB-RELATED"/>
    <property type="match status" value="1"/>
</dbReference>
<dbReference type="CDD" id="cd01335">
    <property type="entry name" value="Radical_SAM"/>
    <property type="match status" value="1"/>
</dbReference>
<evidence type="ECO:0000259" key="8">
    <source>
        <dbReference type="PROSITE" id="PS51918"/>
    </source>
</evidence>
<comment type="cofactor">
    <cofactor evidence="1">
        <name>[4Fe-4S] cluster</name>
        <dbReference type="ChEBI" id="CHEBI:49883"/>
    </cofactor>
</comment>
<keyword evidence="6" id="KW-0411">Iron-sulfur</keyword>
<organism evidence="9 10">
    <name type="scientific">Alitibacter langaaensis DSM 22999</name>
    <dbReference type="NCBI Taxonomy" id="1122935"/>
    <lineage>
        <taxon>Bacteria</taxon>
        <taxon>Pseudomonadati</taxon>
        <taxon>Pseudomonadota</taxon>
        <taxon>Gammaproteobacteria</taxon>
        <taxon>Pasteurellales</taxon>
        <taxon>Pasteurellaceae</taxon>
        <taxon>Alitibacter</taxon>
    </lineage>
</organism>
<comment type="caution">
    <text evidence="9">The sequence shown here is derived from an EMBL/GenBank/DDBJ whole genome shotgun (WGS) entry which is preliminary data.</text>
</comment>
<evidence type="ECO:0000256" key="3">
    <source>
        <dbReference type="ARBA" id="ARBA00022691"/>
    </source>
</evidence>
<dbReference type="SFLD" id="SFLDG01386">
    <property type="entry name" value="main_SPASM_domain-containing"/>
    <property type="match status" value="1"/>
</dbReference>
<evidence type="ECO:0000313" key="9">
    <source>
        <dbReference type="EMBL" id="PVX42932.1"/>
    </source>
</evidence>
<dbReference type="AlphaFoldDB" id="A0A2U0TH45"/>
<dbReference type="NCBIfam" id="TIGR03942">
    <property type="entry name" value="sulfatase_rSAM"/>
    <property type="match status" value="1"/>
</dbReference>
<dbReference type="InterPro" id="IPR047207">
    <property type="entry name" value="SPASM_anSME"/>
</dbReference>
<protein>
    <recommendedName>
        <fullName evidence="8">Radical SAM core domain-containing protein</fullName>
    </recommendedName>
</protein>
<dbReference type="InterPro" id="IPR034491">
    <property type="entry name" value="Anaerob_Ser_sulfatase-maturase"/>
</dbReference>
<keyword evidence="10" id="KW-1185">Reference proteome</keyword>
<sequence>MLSFMLKPTSFQCNIKCDYCFYLEKEAFMEKNPHSIRMSLDIARHFITQHIQQTPSNDVFFTWQGGEPLMAGLDFYQSAIEIQQEIAKPLGKKVHNAIQTNGILINEKWADFFKKHNILVGISIDGDEELHNKYRLNTSGRGTFQQVKQAITLLKNANVEFNTLTVINNINAQYPKRVYQFLKELGSRFMQFIPVVETLGVDQHFKPSWIANGSIIPVTTNFSVSAEQYAQFMNQIFDEWLIKDVGKISVQLFDAIFARYCGFESSMCIYREKCGGENLALEANGDVYSCDHFVYPEYKIGNIKHLSESEIQQKTTTLSAKKQQLNSQCKSCQWLDLCHGGCPKHRFITNKQGDKHNYFCQSYQQIFQHLMPAMNFMVTLHSQNYPLELVSVYRDRIYNN</sequence>
<evidence type="ECO:0000256" key="6">
    <source>
        <dbReference type="ARBA" id="ARBA00023014"/>
    </source>
</evidence>
<dbReference type="Pfam" id="PF04055">
    <property type="entry name" value="Radical_SAM"/>
    <property type="match status" value="1"/>
</dbReference>
<accession>A0A2U0TH45</accession>
<dbReference type="InterPro" id="IPR058240">
    <property type="entry name" value="rSAM_sf"/>
</dbReference>
<comment type="similarity">
    <text evidence="7">Belongs to the radical SAM superfamily. Anaerobic sulfatase-maturating enzyme family.</text>
</comment>
<dbReference type="GO" id="GO:0051539">
    <property type="term" value="F:4 iron, 4 sulfur cluster binding"/>
    <property type="evidence" value="ECO:0007669"/>
    <property type="project" value="UniProtKB-KW"/>
</dbReference>
<dbReference type="SFLD" id="SFLDG01384">
    <property type="entry name" value="thioether_bond_formation_requi"/>
    <property type="match status" value="1"/>
</dbReference>
<evidence type="ECO:0000256" key="4">
    <source>
        <dbReference type="ARBA" id="ARBA00022723"/>
    </source>
</evidence>
<evidence type="ECO:0000256" key="7">
    <source>
        <dbReference type="ARBA" id="ARBA00023601"/>
    </source>
</evidence>
<dbReference type="GO" id="GO:0046872">
    <property type="term" value="F:metal ion binding"/>
    <property type="evidence" value="ECO:0007669"/>
    <property type="project" value="UniProtKB-KW"/>
</dbReference>
<dbReference type="Gene3D" id="3.20.20.70">
    <property type="entry name" value="Aldolase class I"/>
    <property type="match status" value="1"/>
</dbReference>
<dbReference type="SUPFAM" id="SSF102114">
    <property type="entry name" value="Radical SAM enzymes"/>
    <property type="match status" value="1"/>
</dbReference>
<dbReference type="Proteomes" id="UP000245909">
    <property type="component" value="Unassembled WGS sequence"/>
</dbReference>
<keyword evidence="5" id="KW-0408">Iron</keyword>
<dbReference type="NCBIfam" id="TIGR04085">
    <property type="entry name" value="rSAM_more_4Fe4S"/>
    <property type="match status" value="1"/>
</dbReference>
<reference evidence="9 10" key="1">
    <citation type="submission" date="2018-05" db="EMBL/GenBank/DDBJ databases">
        <title>Genomic Encyclopedia of Type Strains, Phase IV (KMG-IV): sequencing the most valuable type-strain genomes for metagenomic binning, comparative biology and taxonomic classification.</title>
        <authorList>
            <person name="Goeker M."/>
        </authorList>
    </citation>
    <scope>NUCLEOTIDE SEQUENCE [LARGE SCALE GENOMIC DNA]</scope>
    <source>
        <strain evidence="9 10">DSM 22999</strain>
    </source>
</reference>
<dbReference type="InterPro" id="IPR007197">
    <property type="entry name" value="rSAM"/>
</dbReference>
<proteinExistence type="inferred from homology"/>
<dbReference type="InterPro" id="IPR023867">
    <property type="entry name" value="Sulphatase_maturase_rSAM"/>
</dbReference>
<dbReference type="GO" id="GO:0016491">
    <property type="term" value="F:oxidoreductase activity"/>
    <property type="evidence" value="ECO:0007669"/>
    <property type="project" value="InterPro"/>
</dbReference>
<evidence type="ECO:0000256" key="2">
    <source>
        <dbReference type="ARBA" id="ARBA00022485"/>
    </source>
</evidence>
<dbReference type="Pfam" id="PF13186">
    <property type="entry name" value="SPASM"/>
    <property type="match status" value="1"/>
</dbReference>
<keyword evidence="4" id="KW-0479">Metal-binding</keyword>
<dbReference type="PROSITE" id="PS51918">
    <property type="entry name" value="RADICAL_SAM"/>
    <property type="match status" value="1"/>
</dbReference>
<dbReference type="PANTHER" id="PTHR43273:SF3">
    <property type="entry name" value="ANAEROBIC SULFATASE-MATURATING ENZYME HOMOLOG ASLB-RELATED"/>
    <property type="match status" value="1"/>
</dbReference>
<dbReference type="InterPro" id="IPR023885">
    <property type="entry name" value="4Fe4S-binding_SPASM_dom"/>
</dbReference>
<feature type="domain" description="Radical SAM core" evidence="8">
    <location>
        <begin position="1"/>
        <end position="227"/>
    </location>
</feature>
<keyword evidence="2" id="KW-0004">4Fe-4S</keyword>
<evidence type="ECO:0000256" key="1">
    <source>
        <dbReference type="ARBA" id="ARBA00001966"/>
    </source>
</evidence>